<comment type="pathway">
    <text evidence="1">Glycan metabolism; N-glycan degradation.</text>
</comment>
<dbReference type="SUPFAM" id="SSF48208">
    <property type="entry name" value="Six-hairpin glycosidases"/>
    <property type="match status" value="1"/>
</dbReference>
<dbReference type="InterPro" id="IPR008928">
    <property type="entry name" value="6-hairpin_glycosidase_sf"/>
</dbReference>
<comment type="caution">
    <text evidence="4">The sequence shown here is derived from an EMBL/GenBank/DDBJ whole genome shotgun (WGS) entry which is preliminary data.</text>
</comment>
<evidence type="ECO:0000259" key="2">
    <source>
        <dbReference type="Pfam" id="PF03200"/>
    </source>
</evidence>
<dbReference type="Gene3D" id="1.50.10.10">
    <property type="match status" value="1"/>
</dbReference>
<dbReference type="PANTHER" id="PTHR10412">
    <property type="entry name" value="MANNOSYL-OLIGOSACCHARIDE GLUCOSIDASE"/>
    <property type="match status" value="1"/>
</dbReference>
<organism evidence="4 5">
    <name type="scientific">Neonectria punicea</name>
    <dbReference type="NCBI Taxonomy" id="979145"/>
    <lineage>
        <taxon>Eukaryota</taxon>
        <taxon>Fungi</taxon>
        <taxon>Dikarya</taxon>
        <taxon>Ascomycota</taxon>
        <taxon>Pezizomycotina</taxon>
        <taxon>Sordariomycetes</taxon>
        <taxon>Hypocreomycetidae</taxon>
        <taxon>Hypocreales</taxon>
        <taxon>Nectriaceae</taxon>
        <taxon>Neonectria</taxon>
    </lineage>
</organism>
<evidence type="ECO:0000259" key="3">
    <source>
        <dbReference type="Pfam" id="PF22422"/>
    </source>
</evidence>
<dbReference type="Proteomes" id="UP001498476">
    <property type="component" value="Unassembled WGS sequence"/>
</dbReference>
<keyword evidence="1" id="KW-0326">Glycosidase</keyword>
<accession>A0ABR1H8C3</accession>
<keyword evidence="1" id="KW-0325">Glycoprotein</keyword>
<evidence type="ECO:0000313" key="4">
    <source>
        <dbReference type="EMBL" id="KAK7417284.1"/>
    </source>
</evidence>
<dbReference type="Pfam" id="PF03200">
    <property type="entry name" value="Glyco_hydro_63"/>
    <property type="match status" value="1"/>
</dbReference>
<comment type="function">
    <text evidence="1">Cleaves the distal alpha 1,2-linked glucose residue from the Glc(3)Man(9)GlcNAc(2) oligosaccharide precursor.</text>
</comment>
<keyword evidence="1" id="KW-0256">Endoplasmic reticulum</keyword>
<name>A0ABR1H8C3_9HYPO</name>
<evidence type="ECO:0000256" key="1">
    <source>
        <dbReference type="RuleBase" id="RU369107"/>
    </source>
</evidence>
<dbReference type="Pfam" id="PF22422">
    <property type="entry name" value="MGH1-like_GH"/>
    <property type="match status" value="1"/>
</dbReference>
<dbReference type="InterPro" id="IPR012341">
    <property type="entry name" value="6hp_glycosidase-like_sf"/>
</dbReference>
<protein>
    <recommendedName>
        <fullName evidence="1">Mannosyl-oligosaccharide glucosidase</fullName>
        <ecNumber evidence="1">3.2.1.106</ecNumber>
    </recommendedName>
    <alternativeName>
        <fullName evidence="1">Glucosidase I</fullName>
    </alternativeName>
</protein>
<dbReference type="InterPro" id="IPR031335">
    <property type="entry name" value="Glyco_hydro_63_C"/>
</dbReference>
<dbReference type="EC" id="3.2.1.106" evidence="1"/>
<evidence type="ECO:0000313" key="5">
    <source>
        <dbReference type="Proteomes" id="UP001498476"/>
    </source>
</evidence>
<feature type="domain" description="Glycosyl hydrolase family 63 C-terminal" evidence="2">
    <location>
        <begin position="717"/>
        <end position="888"/>
    </location>
</feature>
<keyword evidence="1" id="KW-0378">Hydrolase</keyword>
<feature type="domain" description="Mannosylglycerate hydrolase MGH1-like glycoside hydrolase" evidence="3">
    <location>
        <begin position="445"/>
        <end position="549"/>
    </location>
</feature>
<proteinExistence type="inferred from homology"/>
<gene>
    <name evidence="4" type="ORF">QQX98_004718</name>
</gene>
<keyword evidence="5" id="KW-1185">Reference proteome</keyword>
<comment type="catalytic activity">
    <reaction evidence="1">
        <text>N(4)-(alpha-D-Glc-(1-&gt;2)-alpha-D-Glc-(1-&gt;3)-alpha-D-Glc-(1-&gt;3)-alpha-D-Man-(1-&gt;2)-alpha-D-Man-(1-&gt;2)-alpha-D-Man-(1-&gt;3)-[alpha-D-Man-(1-&gt;2)-alpha-D-Man-(1-&gt;3)-[alpha-D-Man-(1-&gt;2)-alpha-D-Man-(1-&gt;6)]-alpha-D-Man-(1-&gt;6)]-beta-D-Man-(1-&gt;4)-beta-D-GlcNAc-(1-&gt;4)-beta-D-GlcNAc)-L-asparaginyl-[protein] + H2O = N(4)-(alpha-D-Glc-(1-&gt;3)-alpha-D-Glc-(1-&gt;3)-alpha-D-Man-(1-&gt;2)-alpha-D-Man-(1-&gt;2)-alpha-D-Man-(1-&gt;3)-[alpha-D-Man-(1-&gt;2)-alpha-D-Man-(1-&gt;3)-[alpha-D-Man-(1-&gt;2)-alpha-D-Man-(1-&gt;6)]-alpha-D-Man-(1-&gt;6)]-beta-D-Man-(1-&gt;4)-beta-D-GlcNAc-(1-&gt;4)-beta-D-GlcNAc)-L-asparaginyl-[protein] + beta-D-glucose</text>
        <dbReference type="Rhea" id="RHEA:55988"/>
        <dbReference type="Rhea" id="RHEA-COMP:12806"/>
        <dbReference type="Rhea" id="RHEA-COMP:14355"/>
        <dbReference type="ChEBI" id="CHEBI:15377"/>
        <dbReference type="ChEBI" id="CHEBI:15903"/>
        <dbReference type="ChEBI" id="CHEBI:59082"/>
        <dbReference type="ChEBI" id="CHEBI:132537"/>
        <dbReference type="EC" id="3.2.1.106"/>
    </reaction>
</comment>
<dbReference type="InterPro" id="IPR054491">
    <property type="entry name" value="MGH1-like_GH"/>
</dbReference>
<comment type="similarity">
    <text evidence="1">Belongs to the glycosyl hydrolase 63 family.</text>
</comment>
<dbReference type="InterPro" id="IPR004888">
    <property type="entry name" value="Glycoside_hydrolase_63"/>
</dbReference>
<sequence>MVVFDGHEYLTEEEKRLKEDRERTKHWKKWGPYVAERQWATTREDYSTDGKPWTYFSHEHARKRAYRWGEDGIAGVCDSNGYLNIAFSFWNGKDDILKERLFGTSSEEGNHGESVKEAHFHLDNVPTHSYMKYLYKYPQRAFPYQKLQEDCRKPKEEQEYSLFDTGVFEDKAYWDIVIEFAKSTDDPNELYFRVTAWNRGSERAPLHIIPQAWFRNTWAWKEGTLSTGEKPSIEKSGNSTARVYHTSLGGRNLTLSPSPGVGASGEDVLPQMLFTENETNLDALGLGTNKGPYVKDAFHRHIVNNDLKAVNPDQRGTKFAAWYTFDEDGGVSPEDCAVVRFKLLCQNEGYLDEELFDDVMELRRYEADEFYYRLSPLPMTDDLRNIQRQAFAGLLWCKQYYNFNWEQWLKGDPTSPSFVRKDMRNKQGKHIHWDHVLSVRDSWEYPFTNPWDSAFDCAVMAMIDPDFAKYQLDLLTRENYMQPSGQIPSNDHNFDEVDPPVLAWAVFRIFKIERKTYGRQDLDFLESLFQKLMLNFTWWVNRKDTQGKNIFEGGYLGLDNIGPFNRSAPLPTGGVGVLEQADSTGWMAFYCLTMLNIALELAKNRRVYERLAAKFFEHFILISDAMRNLWNDEDGFYYDAISWGGRWNRQLRVRSLVGLIPLFATLTVEPEMLNQFPWFKKQVDWFIENRLDLAERNIASMKKRGKGNRLLCALVSRERLGRILKRLLDEDEFFSEYGIRSLSKHHSAHPYCVTSHGKQFEVAYQPGESDGNTNWRGPIWMTVNFLLIESLQRFYLFYSDQFQVECPTGSGDYMHLGHVAEELQHRLQHLFARTDEGRRAINAGNDVLDFDANWKDYVVFHEHFDGDTGRGLGANHHCGSSSLIAKMIHDTGVTCRLPHTPRTPSVGLALYFDDIFARFGERHIRASSSRSITIATALGDEEKADVVDGQGIDAERAEADAHIMKFVSEQLEKVKVGDPSEGLEDEIET</sequence>
<dbReference type="PANTHER" id="PTHR10412:SF10">
    <property type="entry name" value="GLYCOSYL HYDROLASE FAMILY 63 C-TERMINAL DOMAIN-CONTAINING PROTEIN"/>
    <property type="match status" value="1"/>
</dbReference>
<dbReference type="EMBL" id="JAZAVJ010000059">
    <property type="protein sequence ID" value="KAK7417284.1"/>
    <property type="molecule type" value="Genomic_DNA"/>
</dbReference>
<reference evidence="4 5" key="1">
    <citation type="journal article" date="2025" name="Microbiol. Resour. Announc.">
        <title>Draft genome sequences for Neonectria magnoliae and Neonectria punicea, canker pathogens of Liriodendron tulipifera and Acer saccharum in West Virginia.</title>
        <authorList>
            <person name="Petronek H.M."/>
            <person name="Kasson M.T."/>
            <person name="Metheny A.M."/>
            <person name="Stauder C.M."/>
            <person name="Lovett B."/>
            <person name="Lynch S.C."/>
            <person name="Garnas J.R."/>
            <person name="Kasson L.R."/>
            <person name="Stajich J.E."/>
        </authorList>
    </citation>
    <scope>NUCLEOTIDE SEQUENCE [LARGE SCALE GENOMIC DNA]</scope>
    <source>
        <strain evidence="4 5">NRRL 64653</strain>
    </source>
</reference>
<comment type="subcellular location">
    <subcellularLocation>
        <location evidence="1">Endoplasmic reticulum membrane</location>
        <topology evidence="1">Single-pass type II membrane protein</topology>
    </subcellularLocation>
</comment>